<dbReference type="Proteomes" id="UP000256794">
    <property type="component" value="Unassembled WGS sequence"/>
</dbReference>
<comment type="caution">
    <text evidence="15">The sequence shown here is derived from an EMBL/GenBank/DDBJ whole genome shotgun (WGS) entry which is preliminary data.</text>
</comment>
<dbReference type="InterPro" id="IPR010737">
    <property type="entry name" value="4-carb_acid_sugar_kinase_N"/>
</dbReference>
<name>A0AAQ0HE28_PARVE</name>
<organism evidence="15 16">
    <name type="scientific">Paracoccus versutus</name>
    <name type="common">Thiobacillus versutus</name>
    <dbReference type="NCBI Taxonomy" id="34007"/>
    <lineage>
        <taxon>Bacteria</taxon>
        <taxon>Pseudomonadati</taxon>
        <taxon>Pseudomonadota</taxon>
        <taxon>Alphaproteobacteria</taxon>
        <taxon>Rhodobacterales</taxon>
        <taxon>Paracoccaceae</taxon>
        <taxon>Paracoccus</taxon>
    </lineage>
</organism>
<dbReference type="InterPro" id="IPR031475">
    <property type="entry name" value="NBD_C"/>
</dbReference>
<dbReference type="NCBIfam" id="NF043035">
    <property type="entry name" value="OxoTetrKin"/>
    <property type="match status" value="1"/>
</dbReference>
<dbReference type="GO" id="GO:0016301">
    <property type="term" value="F:kinase activity"/>
    <property type="evidence" value="ECO:0007669"/>
    <property type="project" value="UniProtKB-KW"/>
</dbReference>
<keyword evidence="6" id="KW-0119">Carbohydrate metabolism</keyword>
<gene>
    <name evidence="15" type="ORF">ATH84_104225</name>
</gene>
<evidence type="ECO:0000256" key="6">
    <source>
        <dbReference type="ARBA" id="ARBA00023277"/>
    </source>
</evidence>
<keyword evidence="3" id="KW-0547">Nucleotide-binding</keyword>
<evidence type="ECO:0000256" key="10">
    <source>
        <dbReference type="ARBA" id="ARBA00039095"/>
    </source>
</evidence>
<evidence type="ECO:0000259" key="13">
    <source>
        <dbReference type="Pfam" id="PF07005"/>
    </source>
</evidence>
<feature type="domain" description="Four-carbon acid sugar kinase N-terminal" evidence="13">
    <location>
        <begin position="3"/>
        <end position="225"/>
    </location>
</feature>
<accession>A0AAQ0HE28</accession>
<keyword evidence="5" id="KW-0067">ATP-binding</keyword>
<evidence type="ECO:0000256" key="7">
    <source>
        <dbReference type="ARBA" id="ARBA00035898"/>
    </source>
</evidence>
<protein>
    <recommendedName>
        <fullName evidence="11">3-oxo-tetronate kinase</fullName>
        <ecNumber evidence="10">2.7.1.217</ecNumber>
    </recommendedName>
    <alternativeName>
        <fullName evidence="12">3-dehydrotetronate 4-kinase</fullName>
    </alternativeName>
</protein>
<sequence length="418" mass="43340">MLLGAIADDLTGATDLALTLSRNGMKTLQVVGVPAPDADFGNADAVVVALKSRTIPAAEAVAQSLAAARILVERGAAQLYFKYCSTFDSTDRGNIGPVIDALLDLLGESRSVACPAFPENARTLYKGHLFVGDVPLSESPMKDHPLTPMRDSNLVRVLGRQTARPVGLVPLEAVHQGVGPLREALAAQGGIAVVDAITDEDLRVIGAALADMRLVTGGSALARGLPQNFRARGLLPAVQAEAAFAAPKGAGIFLAGSCSAATRRQVADAQARGVAALKVDPLAIVEGRQTAAQALDFIAAHAGDAYPPLLYSSADPDEVRAAQERLGQGEAGEIVERFLAAIAQALRQRGYRRFIVAGGETSGAVVQALGATTVAIGPEIDPGVPWVLTQGPDALCLALKSGNFGSDDFFTKAWGQIR</sequence>
<evidence type="ECO:0000313" key="16">
    <source>
        <dbReference type="Proteomes" id="UP000256794"/>
    </source>
</evidence>
<feature type="domain" description="Four-carbon acid sugar kinase nucleotide binding" evidence="14">
    <location>
        <begin position="253"/>
        <end position="410"/>
    </location>
</feature>
<keyword evidence="4" id="KW-0418">Kinase</keyword>
<keyword evidence="2" id="KW-0808">Transferase</keyword>
<evidence type="ECO:0000256" key="11">
    <source>
        <dbReference type="ARBA" id="ARBA00039461"/>
    </source>
</evidence>
<comment type="catalytic activity">
    <reaction evidence="7">
        <text>3-dehydro-L-erythronate + ATP = 3-dehydro-4-O-phospho-L-erythronate + ADP + H(+)</text>
        <dbReference type="Rhea" id="RHEA:52552"/>
        <dbReference type="ChEBI" id="CHEBI:15378"/>
        <dbReference type="ChEBI" id="CHEBI:30616"/>
        <dbReference type="ChEBI" id="CHEBI:136592"/>
        <dbReference type="ChEBI" id="CHEBI:136670"/>
        <dbReference type="ChEBI" id="CHEBI:456216"/>
        <dbReference type="EC" id="2.7.1.217"/>
    </reaction>
</comment>
<evidence type="ECO:0000256" key="3">
    <source>
        <dbReference type="ARBA" id="ARBA00022741"/>
    </source>
</evidence>
<dbReference type="Gene3D" id="3.40.50.10840">
    <property type="entry name" value="Putative sugar-binding, N-terminal domain"/>
    <property type="match status" value="1"/>
</dbReference>
<comment type="catalytic activity">
    <reaction evidence="8">
        <text>3-dehydro-D-erythronate + ATP = 3-dehydro-4-O-phospho-D-erythronate + ADP + H(+)</text>
        <dbReference type="Rhea" id="RHEA:52556"/>
        <dbReference type="ChEBI" id="CHEBI:15378"/>
        <dbReference type="ChEBI" id="CHEBI:30616"/>
        <dbReference type="ChEBI" id="CHEBI:57958"/>
        <dbReference type="ChEBI" id="CHEBI:136593"/>
        <dbReference type="ChEBI" id="CHEBI:456216"/>
        <dbReference type="EC" id="2.7.1.217"/>
    </reaction>
</comment>
<evidence type="ECO:0000256" key="1">
    <source>
        <dbReference type="ARBA" id="ARBA00005715"/>
    </source>
</evidence>
<dbReference type="Gene3D" id="3.40.980.20">
    <property type="entry name" value="Four-carbon acid sugar kinase, nucleotide binding domain"/>
    <property type="match status" value="1"/>
</dbReference>
<dbReference type="InterPro" id="IPR050007">
    <property type="entry name" value="OtnK"/>
</dbReference>
<evidence type="ECO:0000313" key="15">
    <source>
        <dbReference type="EMBL" id="REG33754.1"/>
    </source>
</evidence>
<proteinExistence type="inferred from homology"/>
<dbReference type="InterPro" id="IPR042213">
    <property type="entry name" value="NBD_C_sf"/>
</dbReference>
<evidence type="ECO:0000256" key="2">
    <source>
        <dbReference type="ARBA" id="ARBA00022679"/>
    </source>
</evidence>
<dbReference type="Pfam" id="PF17042">
    <property type="entry name" value="NBD_C"/>
    <property type="match status" value="1"/>
</dbReference>
<comment type="function">
    <text evidence="9">Catalyzes the ATP-dependent phosphorylation of 3-oxo-tetronate to 3-oxo-tetronate 4-phosphate.</text>
</comment>
<dbReference type="EC" id="2.7.1.217" evidence="10"/>
<dbReference type="AlphaFoldDB" id="A0AAQ0HE28"/>
<dbReference type="GO" id="GO:0005524">
    <property type="term" value="F:ATP binding"/>
    <property type="evidence" value="ECO:0007669"/>
    <property type="project" value="UniProtKB-KW"/>
</dbReference>
<evidence type="ECO:0000259" key="14">
    <source>
        <dbReference type="Pfam" id="PF17042"/>
    </source>
</evidence>
<evidence type="ECO:0000256" key="4">
    <source>
        <dbReference type="ARBA" id="ARBA00022777"/>
    </source>
</evidence>
<dbReference type="Pfam" id="PF07005">
    <property type="entry name" value="SBD_N"/>
    <property type="match status" value="1"/>
</dbReference>
<evidence type="ECO:0000256" key="5">
    <source>
        <dbReference type="ARBA" id="ARBA00022840"/>
    </source>
</evidence>
<dbReference type="EMBL" id="QUMX01000042">
    <property type="protein sequence ID" value="REG33754.1"/>
    <property type="molecule type" value="Genomic_DNA"/>
</dbReference>
<dbReference type="RefSeq" id="WP_036750446.1">
    <property type="nucleotide sequence ID" value="NZ_CP035286.1"/>
</dbReference>
<dbReference type="SUPFAM" id="SSF142764">
    <property type="entry name" value="YgbK-like"/>
    <property type="match status" value="1"/>
</dbReference>
<evidence type="ECO:0000256" key="12">
    <source>
        <dbReference type="ARBA" id="ARBA00041377"/>
    </source>
</evidence>
<reference evidence="15 16" key="1">
    <citation type="submission" date="2018-08" db="EMBL/GenBank/DDBJ databases">
        <title>Genomic Encyclopedia of Archaeal and Bacterial Type Strains, Phase II (KMG-II): from individual species to whole genera.</title>
        <authorList>
            <person name="Goeker M."/>
        </authorList>
    </citation>
    <scope>NUCLEOTIDE SEQUENCE [LARGE SCALE GENOMIC DNA]</scope>
    <source>
        <strain evidence="15 16">DSM 582</strain>
    </source>
</reference>
<evidence type="ECO:0000256" key="9">
    <source>
        <dbReference type="ARBA" id="ARBA00037335"/>
    </source>
</evidence>
<keyword evidence="16" id="KW-1185">Reference proteome</keyword>
<evidence type="ECO:0000256" key="8">
    <source>
        <dbReference type="ARBA" id="ARBA00036346"/>
    </source>
</evidence>
<dbReference type="InterPro" id="IPR037051">
    <property type="entry name" value="4-carb_acid_sugar_kinase_N_sf"/>
</dbReference>
<comment type="similarity">
    <text evidence="1">Belongs to the four-carbon acid sugar kinase family.</text>
</comment>